<protein>
    <recommendedName>
        <fullName evidence="3">Protein kinase</fullName>
    </recommendedName>
</protein>
<organism evidence="1 2">
    <name type="scientific">Pristionchus entomophagus</name>
    <dbReference type="NCBI Taxonomy" id="358040"/>
    <lineage>
        <taxon>Eukaryota</taxon>
        <taxon>Metazoa</taxon>
        <taxon>Ecdysozoa</taxon>
        <taxon>Nematoda</taxon>
        <taxon>Chromadorea</taxon>
        <taxon>Rhabditida</taxon>
        <taxon>Rhabditina</taxon>
        <taxon>Diplogasteromorpha</taxon>
        <taxon>Diplogasteroidea</taxon>
        <taxon>Neodiplogasteridae</taxon>
        <taxon>Pristionchus</taxon>
    </lineage>
</organism>
<name>A0AAV5TAQ1_9BILA</name>
<evidence type="ECO:0000313" key="1">
    <source>
        <dbReference type="EMBL" id="GMS92622.1"/>
    </source>
</evidence>
<gene>
    <name evidence="1" type="ORF">PENTCL1PPCAC_14797</name>
</gene>
<proteinExistence type="predicted"/>
<sequence length="74" mass="8038">EPVVPLREVILSLLKDNGQTISDNVGFSFARIGEGKGFASMLYKVHAGASSYAVKITNPRATLDGFVMDTHRDQ</sequence>
<accession>A0AAV5TAQ1</accession>
<feature type="non-terminal residue" evidence="1">
    <location>
        <position position="74"/>
    </location>
</feature>
<dbReference type="Proteomes" id="UP001432027">
    <property type="component" value="Unassembled WGS sequence"/>
</dbReference>
<evidence type="ECO:0000313" key="2">
    <source>
        <dbReference type="Proteomes" id="UP001432027"/>
    </source>
</evidence>
<dbReference type="AlphaFoldDB" id="A0AAV5TAQ1"/>
<comment type="caution">
    <text evidence="1">The sequence shown here is derived from an EMBL/GenBank/DDBJ whole genome shotgun (WGS) entry which is preliminary data.</text>
</comment>
<reference evidence="1" key="1">
    <citation type="submission" date="2023-10" db="EMBL/GenBank/DDBJ databases">
        <title>Genome assembly of Pristionchus species.</title>
        <authorList>
            <person name="Yoshida K."/>
            <person name="Sommer R.J."/>
        </authorList>
    </citation>
    <scope>NUCLEOTIDE SEQUENCE</scope>
    <source>
        <strain evidence="1">RS0144</strain>
    </source>
</reference>
<evidence type="ECO:0008006" key="3">
    <source>
        <dbReference type="Google" id="ProtNLM"/>
    </source>
</evidence>
<keyword evidence="2" id="KW-1185">Reference proteome</keyword>
<dbReference type="EMBL" id="BTSX01000004">
    <property type="protein sequence ID" value="GMS92622.1"/>
    <property type="molecule type" value="Genomic_DNA"/>
</dbReference>
<feature type="non-terminal residue" evidence="1">
    <location>
        <position position="1"/>
    </location>
</feature>